<proteinExistence type="predicted"/>
<gene>
    <name evidence="1" type="ORF">ACFOEE_17250</name>
</gene>
<accession>A0ABV7CPB3</accession>
<organism evidence="1 2">
    <name type="scientific">Pseudoalteromonas fenneropenaei</name>
    <dbReference type="NCBI Taxonomy" id="1737459"/>
    <lineage>
        <taxon>Bacteria</taxon>
        <taxon>Pseudomonadati</taxon>
        <taxon>Pseudomonadota</taxon>
        <taxon>Gammaproteobacteria</taxon>
        <taxon>Alteromonadales</taxon>
        <taxon>Pseudoalteromonadaceae</taxon>
        <taxon>Pseudoalteromonas</taxon>
    </lineage>
</organism>
<dbReference type="SUPFAM" id="SSF53850">
    <property type="entry name" value="Periplasmic binding protein-like II"/>
    <property type="match status" value="1"/>
</dbReference>
<evidence type="ECO:0000313" key="1">
    <source>
        <dbReference type="EMBL" id="MFC3034256.1"/>
    </source>
</evidence>
<dbReference type="Gene3D" id="3.40.190.10">
    <property type="entry name" value="Periplasmic binding protein-like II"/>
    <property type="match status" value="2"/>
</dbReference>
<dbReference type="RefSeq" id="WP_377127205.1">
    <property type="nucleotide sequence ID" value="NZ_JBHRSD010000035.1"/>
</dbReference>
<comment type="caution">
    <text evidence="1">The sequence shown here is derived from an EMBL/GenBank/DDBJ whole genome shotgun (WGS) entry which is preliminary data.</text>
</comment>
<dbReference type="EMBL" id="JBHRSD010000035">
    <property type="protein sequence ID" value="MFC3034256.1"/>
    <property type="molecule type" value="Genomic_DNA"/>
</dbReference>
<evidence type="ECO:0000313" key="2">
    <source>
        <dbReference type="Proteomes" id="UP001595453"/>
    </source>
</evidence>
<protein>
    <recommendedName>
        <fullName evidence="3">Solute-binding protein family 3/N-terminal domain-containing protein</fullName>
    </recommendedName>
</protein>
<evidence type="ECO:0008006" key="3">
    <source>
        <dbReference type="Google" id="ProtNLM"/>
    </source>
</evidence>
<name>A0ABV7CPB3_9GAMM</name>
<reference evidence="2" key="1">
    <citation type="journal article" date="2019" name="Int. J. Syst. Evol. Microbiol.">
        <title>The Global Catalogue of Microorganisms (GCM) 10K type strain sequencing project: providing services to taxonomists for standard genome sequencing and annotation.</title>
        <authorList>
            <consortium name="The Broad Institute Genomics Platform"/>
            <consortium name="The Broad Institute Genome Sequencing Center for Infectious Disease"/>
            <person name="Wu L."/>
            <person name="Ma J."/>
        </authorList>
    </citation>
    <scope>NUCLEOTIDE SEQUENCE [LARGE SCALE GENOMIC DNA]</scope>
    <source>
        <strain evidence="2">KCTC 42730</strain>
    </source>
</reference>
<sequence length="256" mass="29395">MNEENFQSDQAKAARQILNAYEGELDIQIVPRNRARQMLETHPTACSPWVLKNAAREQLYNFSLPYMLESSLKLLVANESPWGKKLLQREQDTDTLLSLQQLLTSNTPPVLGIETGRSYGDSADKVIKPLIGSKVIYQRTSSTDNLAPLMPMLHHGYIDLMIEYDKIREDKKHLFSYLAFKETEPFQLVYFACSKSLQIGPLLNKLNDAIKKLSAERRYQTLILEHLPTEERDAAFRYWQQHLLPAPSTSTVLKQD</sequence>
<keyword evidence="2" id="KW-1185">Reference proteome</keyword>
<dbReference type="Proteomes" id="UP001595453">
    <property type="component" value="Unassembled WGS sequence"/>
</dbReference>